<organism evidence="2 3">
    <name type="scientific">Rhodopirellula baltica (strain DSM 10527 / NCIMB 13988 / SH1)</name>
    <dbReference type="NCBI Taxonomy" id="243090"/>
    <lineage>
        <taxon>Bacteria</taxon>
        <taxon>Pseudomonadati</taxon>
        <taxon>Planctomycetota</taxon>
        <taxon>Planctomycetia</taxon>
        <taxon>Pirellulales</taxon>
        <taxon>Pirellulaceae</taxon>
        <taxon>Rhodopirellula</taxon>
    </lineage>
</organism>
<feature type="region of interest" description="Disordered" evidence="1">
    <location>
        <begin position="1"/>
        <end position="54"/>
    </location>
</feature>
<feature type="compositionally biased region" description="Basic and acidic residues" evidence="1">
    <location>
        <begin position="1"/>
        <end position="14"/>
    </location>
</feature>
<sequence>MGEKDDPAKTKDARTIPTVKSQVREANGSARRIMDGTTTGGEKSRVGLTQNNPR</sequence>
<keyword evidence="3" id="KW-1185">Reference proteome</keyword>
<dbReference type="KEGG" id="rba:RB3929"/>
<protein>
    <submittedName>
        <fullName evidence="2">Uncharacterized protein</fullName>
    </submittedName>
</protein>
<proteinExistence type="predicted"/>
<dbReference type="AlphaFoldDB" id="Q7UTE5"/>
<gene>
    <name evidence="2" type="ordered locus">RB3929</name>
</gene>
<evidence type="ECO:0000313" key="3">
    <source>
        <dbReference type="Proteomes" id="UP000001025"/>
    </source>
</evidence>
<dbReference type="EMBL" id="BX294139">
    <property type="protein sequence ID" value="CAD73491.1"/>
    <property type="molecule type" value="Genomic_DNA"/>
</dbReference>
<name>Q7UTE5_RHOBA</name>
<reference evidence="2 3" key="1">
    <citation type="journal article" date="2003" name="Proc. Natl. Acad. Sci. U.S.A.">
        <title>Complete genome sequence of the marine planctomycete Pirellula sp. strain 1.</title>
        <authorList>
            <person name="Gloeckner F.O."/>
            <person name="Kube M."/>
            <person name="Bauer M."/>
            <person name="Teeling H."/>
            <person name="Lombardot T."/>
            <person name="Ludwig W."/>
            <person name="Gade D."/>
            <person name="Beck A."/>
            <person name="Borzym K."/>
            <person name="Heitmann K."/>
            <person name="Rabus R."/>
            <person name="Schlesner H."/>
            <person name="Amann R."/>
            <person name="Reinhardt R."/>
        </authorList>
    </citation>
    <scope>NUCLEOTIDE SEQUENCE [LARGE SCALE GENOMIC DNA]</scope>
    <source>
        <strain evidence="3">DSM 10527 / NCIMB 13988 / SH1</strain>
    </source>
</reference>
<evidence type="ECO:0000313" key="2">
    <source>
        <dbReference type="EMBL" id="CAD73491.1"/>
    </source>
</evidence>
<dbReference type="Proteomes" id="UP000001025">
    <property type="component" value="Chromosome"/>
</dbReference>
<evidence type="ECO:0000256" key="1">
    <source>
        <dbReference type="SAM" id="MobiDB-lite"/>
    </source>
</evidence>
<accession>Q7UTE5</accession>
<dbReference type="HOGENOM" id="CLU_3047373_0_0_0"/>
<dbReference type="InParanoid" id="Q7UTE5"/>
<feature type="compositionally biased region" description="Polar residues" evidence="1">
    <location>
        <begin position="36"/>
        <end position="54"/>
    </location>
</feature>
<dbReference type="EnsemblBacteria" id="CAD73491">
    <property type="protein sequence ID" value="CAD73491"/>
    <property type="gene ID" value="RB3929"/>
</dbReference>